<proteinExistence type="predicted"/>
<dbReference type="STRING" id="1202772.A0A1V9Z379"/>
<sequence>MFVGYRRGYASNNTEDPESARYAQKTIADQQQREKELKKLLELSTLADSSDGTNSLLEAKTQALNNIHSQKVRSLMKSIHQLQEQVSAMQSQDKEHRRSALIQSLRKKQREQDLLIDVLKESLATKAPEFQDSIPLVNEFILKKTLGGPKRFRPKTREELELEFLELDKKYKRALQNAKLAKQGQAAKKADEVPAQDDPETVESDVVDQVIASGAEFKQFREYQEITALREEVDRLRITIASKDVNLNAQLQQIELLQQQVAQLLTIQDKFERTKAKYTASKEALEKLEEDAIRLVQEKEKESEARTQAEVELAMVRETHANDAASCDKDKLDLLERIKLMHEHEAALQAQMEDQQKKWCLDRTTLNAQLRALEKQLQTTKEEAATATATYEALLRDKESMSRKIMSLTDELAAATAAKVVLQQDGFPYMISGRRNNTVKEVKWQQAIDERDLKLKALDKQVVASKLLARQSKKEKEQLLQQIDRLRTLLAEAAPATEASKLLSQLKQSSDQRLTPAEACQQLDNSAETAA</sequence>
<evidence type="ECO:0000256" key="1">
    <source>
        <dbReference type="SAM" id="Coils"/>
    </source>
</evidence>
<dbReference type="AlphaFoldDB" id="A0A1V9Z379"/>
<feature type="compositionally biased region" description="Polar residues" evidence="2">
    <location>
        <begin position="522"/>
        <end position="531"/>
    </location>
</feature>
<feature type="region of interest" description="Disordered" evidence="2">
    <location>
        <begin position="1"/>
        <end position="21"/>
    </location>
</feature>
<feature type="region of interest" description="Disordered" evidence="2">
    <location>
        <begin position="183"/>
        <end position="202"/>
    </location>
</feature>
<keyword evidence="4" id="KW-1185">Reference proteome</keyword>
<accession>A0A1V9Z379</accession>
<feature type="region of interest" description="Disordered" evidence="2">
    <location>
        <begin position="504"/>
        <end position="531"/>
    </location>
</feature>
<keyword evidence="1" id="KW-0175">Coiled coil</keyword>
<evidence type="ECO:0000256" key="2">
    <source>
        <dbReference type="SAM" id="MobiDB-lite"/>
    </source>
</evidence>
<name>A0A1V9Z379_ACHHY</name>
<dbReference type="Proteomes" id="UP000243579">
    <property type="component" value="Unassembled WGS sequence"/>
</dbReference>
<evidence type="ECO:0000313" key="3">
    <source>
        <dbReference type="EMBL" id="OQR92465.1"/>
    </source>
</evidence>
<feature type="coiled-coil region" evidence="1">
    <location>
        <begin position="363"/>
        <end position="418"/>
    </location>
</feature>
<dbReference type="EMBL" id="JNBR01000459">
    <property type="protein sequence ID" value="OQR92465.1"/>
    <property type="molecule type" value="Genomic_DNA"/>
</dbReference>
<protein>
    <submittedName>
        <fullName evidence="3">Uncharacterized protein</fullName>
    </submittedName>
</protein>
<organism evidence="3 4">
    <name type="scientific">Achlya hypogyna</name>
    <name type="common">Oomycete</name>
    <name type="synonym">Protoachlya hypogyna</name>
    <dbReference type="NCBI Taxonomy" id="1202772"/>
    <lineage>
        <taxon>Eukaryota</taxon>
        <taxon>Sar</taxon>
        <taxon>Stramenopiles</taxon>
        <taxon>Oomycota</taxon>
        <taxon>Saprolegniomycetes</taxon>
        <taxon>Saprolegniales</taxon>
        <taxon>Achlyaceae</taxon>
        <taxon>Achlya</taxon>
    </lineage>
</organism>
<comment type="caution">
    <text evidence="3">The sequence shown here is derived from an EMBL/GenBank/DDBJ whole genome shotgun (WGS) entry which is preliminary data.</text>
</comment>
<evidence type="ECO:0000313" key="4">
    <source>
        <dbReference type="Proteomes" id="UP000243579"/>
    </source>
</evidence>
<dbReference type="OrthoDB" id="71899at2759"/>
<feature type="coiled-coil region" evidence="1">
    <location>
        <begin position="247"/>
        <end position="305"/>
    </location>
</feature>
<reference evidence="3 4" key="1">
    <citation type="journal article" date="2014" name="Genome Biol. Evol.">
        <title>The secreted proteins of Achlya hypogyna and Thraustotheca clavata identify the ancestral oomycete secretome and reveal gene acquisitions by horizontal gene transfer.</title>
        <authorList>
            <person name="Misner I."/>
            <person name="Blouin N."/>
            <person name="Leonard G."/>
            <person name="Richards T.A."/>
            <person name="Lane C.E."/>
        </authorList>
    </citation>
    <scope>NUCLEOTIDE SEQUENCE [LARGE SCALE GENOMIC DNA]</scope>
    <source>
        <strain evidence="3 4">ATCC 48635</strain>
    </source>
</reference>
<gene>
    <name evidence="3" type="ORF">ACHHYP_03689</name>
</gene>